<sequence>MRSRRRRRSRSTNPCPRSPGAGSWRSMARRPSWCGRSRGRR</sequence>
<dbReference type="AlphaFoldDB" id="B5FXH0"/>
<reference evidence="2" key="1">
    <citation type="journal article" date="2006" name="Proc. Natl. Acad. Sci. U.S.A.">
        <title>A molecular neuroethological approach for identifying and characterizing a cascade of behaviorally regulated genes.</title>
        <authorList>
            <person name="Wada K."/>
            <person name="Howard J.T."/>
            <person name="McConnell P."/>
            <person name="Whitney O."/>
            <person name="Lints T."/>
            <person name="Rivas M.V."/>
            <person name="Horita H."/>
            <person name="Patterson M.A."/>
            <person name="White S.A."/>
            <person name="Scharff C."/>
            <person name="Haesler S."/>
            <person name="Zhao S."/>
            <person name="Sakaguchi H."/>
            <person name="Hagiwara M."/>
            <person name="Shiraki T."/>
            <person name="Hirozane-Kishikawa T."/>
            <person name="Skene P."/>
            <person name="Hayashizaki Y."/>
            <person name="Carninci P."/>
            <person name="Jarvis E.D."/>
        </authorList>
    </citation>
    <scope>NUCLEOTIDE SEQUENCE</scope>
    <source>
        <tissue evidence="2">Whole brain</tissue>
    </source>
</reference>
<dbReference type="RefSeq" id="NP_001232272.2">
    <property type="nucleotide sequence ID" value="NM_001245343.2"/>
</dbReference>
<organism evidence="2">
    <name type="scientific">Taeniopygia guttata</name>
    <name type="common">Zebra finch</name>
    <name type="synonym">Poephila guttata</name>
    <dbReference type="NCBI Taxonomy" id="59729"/>
    <lineage>
        <taxon>Eukaryota</taxon>
        <taxon>Metazoa</taxon>
        <taxon>Chordata</taxon>
        <taxon>Craniata</taxon>
        <taxon>Vertebrata</taxon>
        <taxon>Euteleostomi</taxon>
        <taxon>Archelosauria</taxon>
        <taxon>Archosauria</taxon>
        <taxon>Dinosauria</taxon>
        <taxon>Saurischia</taxon>
        <taxon>Theropoda</taxon>
        <taxon>Coelurosauria</taxon>
        <taxon>Aves</taxon>
        <taxon>Neognathae</taxon>
        <taxon>Neoaves</taxon>
        <taxon>Telluraves</taxon>
        <taxon>Australaves</taxon>
        <taxon>Passeriformes</taxon>
        <taxon>Passeroidea</taxon>
        <taxon>Estrildidae</taxon>
        <taxon>Estrildinae</taxon>
        <taxon>Taeniopygia</taxon>
    </lineage>
</organism>
<accession>B5FXH0</accession>
<proteinExistence type="evidence at transcript level"/>
<feature type="region of interest" description="Disordered" evidence="1">
    <location>
        <begin position="1"/>
        <end position="41"/>
    </location>
</feature>
<feature type="compositionally biased region" description="Basic residues" evidence="1">
    <location>
        <begin position="1"/>
        <end position="10"/>
    </location>
</feature>
<protein>
    <submittedName>
        <fullName evidence="2">Putative p32 subunit of splicing factor SF2</fullName>
    </submittedName>
</protein>
<evidence type="ECO:0000313" key="2">
    <source>
        <dbReference type="EMBL" id="ACH43731.1"/>
    </source>
</evidence>
<dbReference type="KEGG" id="tgu:100190026"/>
<evidence type="ECO:0000256" key="1">
    <source>
        <dbReference type="SAM" id="MobiDB-lite"/>
    </source>
</evidence>
<dbReference type="GeneID" id="100190026"/>
<name>B5FXH0_TAEGU</name>
<dbReference type="EMBL" id="DQ213384">
    <property type="protein sequence ID" value="ACH43731.1"/>
    <property type="molecule type" value="mRNA"/>
</dbReference>